<dbReference type="AlphaFoldDB" id="A0AAW0WHX8"/>
<evidence type="ECO:0000256" key="2">
    <source>
        <dbReference type="ARBA" id="ARBA00023054"/>
    </source>
</evidence>
<dbReference type="PANTHER" id="PTHR31305:SF2">
    <property type="entry name" value="SNARE-ASSOCIATED PROTEIN SNAPIN"/>
    <property type="match status" value="1"/>
</dbReference>
<dbReference type="GO" id="GO:0032418">
    <property type="term" value="P:lysosome localization"/>
    <property type="evidence" value="ECO:0007669"/>
    <property type="project" value="TreeGrafter"/>
</dbReference>
<dbReference type="Proteomes" id="UP001445076">
    <property type="component" value="Unassembled WGS sequence"/>
</dbReference>
<evidence type="ECO:0000313" key="5">
    <source>
        <dbReference type="EMBL" id="KAK8731257.1"/>
    </source>
</evidence>
<keyword evidence="2 4" id="KW-0175">Coiled coil</keyword>
<name>A0AAW0WHX8_CHEQU</name>
<organism evidence="5 6">
    <name type="scientific">Cherax quadricarinatus</name>
    <name type="common">Australian red claw crayfish</name>
    <dbReference type="NCBI Taxonomy" id="27406"/>
    <lineage>
        <taxon>Eukaryota</taxon>
        <taxon>Metazoa</taxon>
        <taxon>Ecdysozoa</taxon>
        <taxon>Arthropoda</taxon>
        <taxon>Crustacea</taxon>
        <taxon>Multicrustacea</taxon>
        <taxon>Malacostraca</taxon>
        <taxon>Eumalacostraca</taxon>
        <taxon>Eucarida</taxon>
        <taxon>Decapoda</taxon>
        <taxon>Pleocyemata</taxon>
        <taxon>Astacidea</taxon>
        <taxon>Parastacoidea</taxon>
        <taxon>Parastacidae</taxon>
        <taxon>Cherax</taxon>
    </lineage>
</organism>
<keyword evidence="6" id="KW-1185">Reference proteome</keyword>
<proteinExistence type="inferred from homology"/>
<comment type="caution">
    <text evidence="5">The sequence shown here is derived from an EMBL/GenBank/DDBJ whole genome shotgun (WGS) entry which is preliminary data.</text>
</comment>
<comment type="similarity">
    <text evidence="1">Belongs to the SNAPIN family.</text>
</comment>
<evidence type="ECO:0000256" key="4">
    <source>
        <dbReference type="SAM" id="Coils"/>
    </source>
</evidence>
<gene>
    <name evidence="5" type="ORF">OTU49_007510</name>
</gene>
<dbReference type="GO" id="GO:0006886">
    <property type="term" value="P:intracellular protein transport"/>
    <property type="evidence" value="ECO:0007669"/>
    <property type="project" value="InterPro"/>
</dbReference>
<accession>A0AAW0WHX8</accession>
<feature type="coiled-coil region" evidence="4">
    <location>
        <begin position="52"/>
        <end position="120"/>
    </location>
</feature>
<dbReference type="GO" id="GO:0008333">
    <property type="term" value="P:endosome to lysosome transport"/>
    <property type="evidence" value="ECO:0007669"/>
    <property type="project" value="TreeGrafter"/>
</dbReference>
<dbReference type="PANTHER" id="PTHR31305">
    <property type="entry name" value="SNARE-ASSOCIATED PROTEIN SNAPIN"/>
    <property type="match status" value="1"/>
</dbReference>
<dbReference type="InterPro" id="IPR028119">
    <property type="entry name" value="Snapin/Pallidin/Snn1"/>
</dbReference>
<dbReference type="GO" id="GO:0031083">
    <property type="term" value="C:BLOC-1 complex"/>
    <property type="evidence" value="ECO:0007669"/>
    <property type="project" value="InterPro"/>
</dbReference>
<dbReference type="InterPro" id="IPR017246">
    <property type="entry name" value="Snapin"/>
</dbReference>
<protein>
    <recommendedName>
        <fullName evidence="3">Biogenesis of lysosome-related organelles complex 1 subunit 7</fullName>
    </recommendedName>
</protein>
<dbReference type="EMBL" id="JARKIK010000061">
    <property type="protein sequence ID" value="KAK8731257.1"/>
    <property type="molecule type" value="Genomic_DNA"/>
</dbReference>
<dbReference type="GO" id="GO:0007040">
    <property type="term" value="P:lysosome organization"/>
    <property type="evidence" value="ECO:0007669"/>
    <property type="project" value="TreeGrafter"/>
</dbReference>
<dbReference type="GO" id="GO:0000149">
    <property type="term" value="F:SNARE binding"/>
    <property type="evidence" value="ECO:0007669"/>
    <property type="project" value="TreeGrafter"/>
</dbReference>
<dbReference type="GO" id="GO:2000300">
    <property type="term" value="P:regulation of synaptic vesicle exocytosis"/>
    <property type="evidence" value="ECO:0007669"/>
    <property type="project" value="TreeGrafter"/>
</dbReference>
<sequence>MADTESSCTSVGDRTEDLVSPTRDALVDGIVGLLKPCLDQLDDRVRATRVSQSELHQQLEGLAAELARVQEQTRCPLQLDAYIKKLQNAKRRVVVVNNILQNTQDRLNKLHTQVNKENARRRALLETTSPLSITPSTSLHAP</sequence>
<dbReference type="GO" id="GO:0099078">
    <property type="term" value="C:BORC complex"/>
    <property type="evidence" value="ECO:0007669"/>
    <property type="project" value="TreeGrafter"/>
</dbReference>
<reference evidence="5 6" key="1">
    <citation type="journal article" date="2024" name="BMC Genomics">
        <title>Genome assembly of redclaw crayfish (Cherax quadricarinatus) provides insights into its immune adaptation and hypoxia tolerance.</title>
        <authorList>
            <person name="Liu Z."/>
            <person name="Zheng J."/>
            <person name="Li H."/>
            <person name="Fang K."/>
            <person name="Wang S."/>
            <person name="He J."/>
            <person name="Zhou D."/>
            <person name="Weng S."/>
            <person name="Chi M."/>
            <person name="Gu Z."/>
            <person name="He J."/>
            <person name="Li F."/>
            <person name="Wang M."/>
        </authorList>
    </citation>
    <scope>NUCLEOTIDE SEQUENCE [LARGE SCALE GENOMIC DNA]</scope>
    <source>
        <strain evidence="5">ZL_2023a</strain>
    </source>
</reference>
<evidence type="ECO:0000256" key="1">
    <source>
        <dbReference type="ARBA" id="ARBA00006111"/>
    </source>
</evidence>
<evidence type="ECO:0000313" key="6">
    <source>
        <dbReference type="Proteomes" id="UP001445076"/>
    </source>
</evidence>
<dbReference type="GO" id="GO:0016079">
    <property type="term" value="P:synaptic vesicle exocytosis"/>
    <property type="evidence" value="ECO:0007669"/>
    <property type="project" value="TreeGrafter"/>
</dbReference>
<dbReference type="GO" id="GO:0008021">
    <property type="term" value="C:synaptic vesicle"/>
    <property type="evidence" value="ECO:0007669"/>
    <property type="project" value="TreeGrafter"/>
</dbReference>
<dbReference type="Pfam" id="PF14712">
    <property type="entry name" value="Snapin_Pallidin"/>
    <property type="match status" value="1"/>
</dbReference>
<evidence type="ECO:0000256" key="3">
    <source>
        <dbReference type="ARBA" id="ARBA00033330"/>
    </source>
</evidence>